<evidence type="ECO:0000313" key="2">
    <source>
        <dbReference type="EMBL" id="KRN34127.1"/>
    </source>
</evidence>
<dbReference type="PANTHER" id="PTHR18901">
    <property type="entry name" value="2-DEOXYGLUCOSE-6-PHOSPHATE PHOSPHATASE 2"/>
    <property type="match status" value="1"/>
</dbReference>
<dbReference type="GO" id="GO:0016787">
    <property type="term" value="F:hydrolase activity"/>
    <property type="evidence" value="ECO:0007669"/>
    <property type="project" value="UniProtKB-KW"/>
</dbReference>
<evidence type="ECO:0000313" key="1">
    <source>
        <dbReference type="EMBL" id="KRN29344.1"/>
    </source>
</evidence>
<organism evidence="1 4">
    <name type="scientific">Lactobacillus selangorensis</name>
    <dbReference type="NCBI Taxonomy" id="81857"/>
    <lineage>
        <taxon>Bacteria</taxon>
        <taxon>Bacillati</taxon>
        <taxon>Bacillota</taxon>
        <taxon>Bacilli</taxon>
        <taxon>Lactobacillales</taxon>
        <taxon>Lactobacillaceae</taxon>
        <taxon>Lactobacillus</taxon>
    </lineage>
</organism>
<dbReference type="RefSeq" id="WP_057768720.1">
    <property type="nucleotide sequence ID" value="NZ_JQAT01000001.1"/>
</dbReference>
<dbReference type="Proteomes" id="UP000051751">
    <property type="component" value="Unassembled WGS sequence"/>
</dbReference>
<dbReference type="Pfam" id="PF13419">
    <property type="entry name" value="HAD_2"/>
    <property type="match status" value="1"/>
</dbReference>
<dbReference type="PANTHER" id="PTHR18901:SF38">
    <property type="entry name" value="PSEUDOURIDINE-5'-PHOSPHATASE"/>
    <property type="match status" value="1"/>
</dbReference>
<keyword evidence="3" id="KW-1185">Reference proteome</keyword>
<comment type="caution">
    <text evidence="1">The sequence shown here is derived from an EMBL/GenBank/DDBJ whole genome shotgun (WGS) entry which is preliminary data.</text>
</comment>
<dbReference type="InterPro" id="IPR036412">
    <property type="entry name" value="HAD-like_sf"/>
</dbReference>
<dbReference type="Gene3D" id="3.40.50.1000">
    <property type="entry name" value="HAD superfamily/HAD-like"/>
    <property type="match status" value="1"/>
</dbReference>
<dbReference type="SFLD" id="SFLDG01129">
    <property type="entry name" value="C1.5:_HAD__Beta-PGM__Phosphata"/>
    <property type="match status" value="1"/>
</dbReference>
<name>A0A0R2FLD5_9LACO</name>
<dbReference type="CDD" id="cd07505">
    <property type="entry name" value="HAD_BPGM-like"/>
    <property type="match status" value="1"/>
</dbReference>
<dbReference type="Gene3D" id="1.10.150.240">
    <property type="entry name" value="Putative phosphatase, domain 2"/>
    <property type="match status" value="1"/>
</dbReference>
<reference evidence="3 4" key="1">
    <citation type="journal article" date="2015" name="Genome Announc.">
        <title>Expanding the biotechnology potential of lactobacilli through comparative genomics of 213 strains and associated genera.</title>
        <authorList>
            <person name="Sun Z."/>
            <person name="Harris H.M."/>
            <person name="McCann A."/>
            <person name="Guo C."/>
            <person name="Argimon S."/>
            <person name="Zhang W."/>
            <person name="Yang X."/>
            <person name="Jeffery I.B."/>
            <person name="Cooney J.C."/>
            <person name="Kagawa T.F."/>
            <person name="Liu W."/>
            <person name="Song Y."/>
            <person name="Salvetti E."/>
            <person name="Wrobel A."/>
            <person name="Rasinkangas P."/>
            <person name="Parkhill J."/>
            <person name="Rea M.C."/>
            <person name="O'Sullivan O."/>
            <person name="Ritari J."/>
            <person name="Douillard F.P."/>
            <person name="Paul Ross R."/>
            <person name="Yang R."/>
            <person name="Briner A.E."/>
            <person name="Felis G.E."/>
            <person name="de Vos W.M."/>
            <person name="Barrangou R."/>
            <person name="Klaenhammer T.R."/>
            <person name="Caufield P.W."/>
            <person name="Cui Y."/>
            <person name="Zhang H."/>
            <person name="O'Toole P.W."/>
        </authorList>
    </citation>
    <scope>NUCLEOTIDE SEQUENCE [LARGE SCALE GENOMIC DNA]</scope>
    <source>
        <strain evidence="1 4">ATCC BAA-66</strain>
        <strain evidence="2 3">DSM 13344</strain>
    </source>
</reference>
<dbReference type="SFLD" id="SFLDS00003">
    <property type="entry name" value="Haloacid_Dehalogenase"/>
    <property type="match status" value="1"/>
</dbReference>
<dbReference type="InterPro" id="IPR023198">
    <property type="entry name" value="PGP-like_dom2"/>
</dbReference>
<dbReference type="AlphaFoldDB" id="A0A0R2FLD5"/>
<protein>
    <submittedName>
        <fullName evidence="1">HAD-superhydrolase, subIA, variant 3 family protein</fullName>
    </submittedName>
</protein>
<dbReference type="Proteomes" id="UP000051645">
    <property type="component" value="Unassembled WGS sequence"/>
</dbReference>
<dbReference type="PATRIC" id="fig|81857.3.peg.233"/>
<proteinExistence type="predicted"/>
<dbReference type="InterPro" id="IPR023214">
    <property type="entry name" value="HAD_sf"/>
</dbReference>
<dbReference type="SUPFAM" id="SSF56784">
    <property type="entry name" value="HAD-like"/>
    <property type="match status" value="1"/>
</dbReference>
<evidence type="ECO:0000313" key="4">
    <source>
        <dbReference type="Proteomes" id="UP000051751"/>
    </source>
</evidence>
<dbReference type="EMBL" id="JQAT01000001">
    <property type="protein sequence ID" value="KRN29344.1"/>
    <property type="molecule type" value="Genomic_DNA"/>
</dbReference>
<accession>A0A0R2FLD5</accession>
<sequence>MQAVIFDMDGLMFDSENLYLQANIAAGHELGLSVSKADYQKLIGTPDATMRAFYEQHFASQAQADQFIQLTYQKVDELVAAGKLKVKPGLIPLLDYLDAHQMKKIIASSNFKDTVESFLKITHLDNRFDQLVTEADVTKGKPDPQVFQIAQQKLGTPNQETLVLEDSPAGVTAAYRAKLPVIMVPDLVQPTPETLQEVTAVVPSLDFVIPWLQQH</sequence>
<keyword evidence="1" id="KW-0378">Hydrolase</keyword>
<dbReference type="InterPro" id="IPR006439">
    <property type="entry name" value="HAD-SF_hydro_IA"/>
</dbReference>
<dbReference type="PRINTS" id="PR00413">
    <property type="entry name" value="HADHALOGNASE"/>
</dbReference>
<evidence type="ECO:0000313" key="3">
    <source>
        <dbReference type="Proteomes" id="UP000051645"/>
    </source>
</evidence>
<dbReference type="OrthoDB" id="9797743at2"/>
<gene>
    <name evidence="1" type="ORF">IV38_GL000227</name>
    <name evidence="2" type="ORF">IV40_GL000442</name>
</gene>
<dbReference type="NCBIfam" id="TIGR01509">
    <property type="entry name" value="HAD-SF-IA-v3"/>
    <property type="match status" value="1"/>
</dbReference>
<dbReference type="EMBL" id="JQAZ01000001">
    <property type="protein sequence ID" value="KRN34127.1"/>
    <property type="molecule type" value="Genomic_DNA"/>
</dbReference>
<dbReference type="STRING" id="81857.IV38_GL000227"/>
<dbReference type="InterPro" id="IPR041492">
    <property type="entry name" value="HAD_2"/>
</dbReference>